<keyword evidence="12" id="KW-0460">Magnesium</keyword>
<dbReference type="Proteomes" id="UP000801492">
    <property type="component" value="Unassembled WGS sequence"/>
</dbReference>
<dbReference type="AlphaFoldDB" id="A0A8K0CCH0"/>
<evidence type="ECO:0000256" key="12">
    <source>
        <dbReference type="ARBA" id="ARBA00022842"/>
    </source>
</evidence>
<protein>
    <recommendedName>
        <fullName evidence="9">5'-deoxynucleotidase HDDC2</fullName>
        <ecNumber evidence="8">3.1.3.89</ecNumber>
    </recommendedName>
    <alternativeName>
        <fullName evidence="13">HD domain-containing protein 2</fullName>
    </alternativeName>
</protein>
<name>A0A8K0CCH0_IGNLU</name>
<keyword evidence="10" id="KW-0479">Metal-binding</keyword>
<evidence type="ECO:0000256" key="7">
    <source>
        <dbReference type="ARBA" id="ARBA00011738"/>
    </source>
</evidence>
<dbReference type="OrthoDB" id="10254258at2759"/>
<gene>
    <name evidence="15" type="ORF">ILUMI_23209</name>
</gene>
<evidence type="ECO:0000256" key="8">
    <source>
        <dbReference type="ARBA" id="ARBA00012964"/>
    </source>
</evidence>
<dbReference type="SMART" id="SM00471">
    <property type="entry name" value="HDc"/>
    <property type="match status" value="1"/>
</dbReference>
<comment type="catalytic activity">
    <reaction evidence="1">
        <text>a 2'-deoxyribonucleoside 5'-phosphate + H2O = a 2'-deoxyribonucleoside + phosphate</text>
        <dbReference type="Rhea" id="RHEA:36167"/>
        <dbReference type="ChEBI" id="CHEBI:15377"/>
        <dbReference type="ChEBI" id="CHEBI:18274"/>
        <dbReference type="ChEBI" id="CHEBI:43474"/>
        <dbReference type="ChEBI" id="CHEBI:65317"/>
        <dbReference type="EC" id="3.1.3.89"/>
    </reaction>
</comment>
<evidence type="ECO:0000256" key="5">
    <source>
        <dbReference type="ARBA" id="ARBA00004074"/>
    </source>
</evidence>
<dbReference type="Gene3D" id="1.10.3210.10">
    <property type="entry name" value="Hypothetical protein af1432"/>
    <property type="match status" value="1"/>
</dbReference>
<evidence type="ECO:0000259" key="14">
    <source>
        <dbReference type="SMART" id="SM00471"/>
    </source>
</evidence>
<organism evidence="15 16">
    <name type="scientific">Ignelater luminosus</name>
    <name type="common">Cucubano</name>
    <name type="synonym">Pyrophorus luminosus</name>
    <dbReference type="NCBI Taxonomy" id="2038154"/>
    <lineage>
        <taxon>Eukaryota</taxon>
        <taxon>Metazoa</taxon>
        <taxon>Ecdysozoa</taxon>
        <taxon>Arthropoda</taxon>
        <taxon>Hexapoda</taxon>
        <taxon>Insecta</taxon>
        <taxon>Pterygota</taxon>
        <taxon>Neoptera</taxon>
        <taxon>Endopterygota</taxon>
        <taxon>Coleoptera</taxon>
        <taxon>Polyphaga</taxon>
        <taxon>Elateriformia</taxon>
        <taxon>Elateroidea</taxon>
        <taxon>Elateridae</taxon>
        <taxon>Agrypninae</taxon>
        <taxon>Pyrophorini</taxon>
        <taxon>Ignelater</taxon>
    </lineage>
</organism>
<dbReference type="GO" id="GO:0002953">
    <property type="term" value="F:5'-deoxynucleotidase activity"/>
    <property type="evidence" value="ECO:0007669"/>
    <property type="project" value="UniProtKB-EC"/>
</dbReference>
<dbReference type="PANTHER" id="PTHR11845">
    <property type="entry name" value="5'-DEOXYNUCLEOTIDASE HDDC2"/>
    <property type="match status" value="1"/>
</dbReference>
<evidence type="ECO:0000256" key="9">
    <source>
        <dbReference type="ARBA" id="ARBA00015933"/>
    </source>
</evidence>
<proteinExistence type="inferred from homology"/>
<reference evidence="15" key="1">
    <citation type="submission" date="2019-08" db="EMBL/GenBank/DDBJ databases">
        <title>The genome of the North American firefly Photinus pyralis.</title>
        <authorList>
            <consortium name="Photinus pyralis genome working group"/>
            <person name="Fallon T.R."/>
            <person name="Sander Lower S.E."/>
            <person name="Weng J.-K."/>
        </authorList>
    </citation>
    <scope>NUCLEOTIDE SEQUENCE</scope>
    <source>
        <strain evidence="15">TRF0915ILg1</strain>
        <tissue evidence="15">Whole body</tissue>
    </source>
</reference>
<dbReference type="PANTHER" id="PTHR11845:SF13">
    <property type="entry name" value="5'-DEOXYNUCLEOTIDASE HDDC2"/>
    <property type="match status" value="1"/>
</dbReference>
<dbReference type="EC" id="3.1.3.89" evidence="8"/>
<dbReference type="SUPFAM" id="SSF109604">
    <property type="entry name" value="HD-domain/PDEase-like"/>
    <property type="match status" value="1"/>
</dbReference>
<sequence length="196" mass="23007">MDLLDKNKVLEFLRLVNNLKHSVRKGWEYRGIQNAESIASHMYSMGIMTFLLGDNSNLDRLRCLQLALVHDLAECIVGDITPQDNVPKDVKYKLEDQAMKELTARLDSEVGKIIYELYKEYERKETPEARFVKDLDQFDMILTATEYEEKDKAPRKLQEFFDSTHGKFEHPFIKQLVDVLEQQRKCNDSLEKCELE</sequence>
<evidence type="ECO:0000256" key="13">
    <source>
        <dbReference type="ARBA" id="ARBA00032735"/>
    </source>
</evidence>
<comment type="cofactor">
    <cofactor evidence="3">
        <name>Co(2+)</name>
        <dbReference type="ChEBI" id="CHEBI:48828"/>
    </cofactor>
</comment>
<dbReference type="GO" id="GO:0046872">
    <property type="term" value="F:metal ion binding"/>
    <property type="evidence" value="ECO:0007669"/>
    <property type="project" value="UniProtKB-KW"/>
</dbReference>
<comment type="caution">
    <text evidence="15">The sequence shown here is derived from an EMBL/GenBank/DDBJ whole genome shotgun (WGS) entry which is preliminary data.</text>
</comment>
<evidence type="ECO:0000313" key="16">
    <source>
        <dbReference type="Proteomes" id="UP000801492"/>
    </source>
</evidence>
<dbReference type="FunFam" id="1.10.3210.10:FF:000011">
    <property type="entry name" value="HD domain-containing protein 2"/>
    <property type="match status" value="1"/>
</dbReference>
<evidence type="ECO:0000256" key="1">
    <source>
        <dbReference type="ARBA" id="ARBA00001638"/>
    </source>
</evidence>
<dbReference type="InterPro" id="IPR003607">
    <property type="entry name" value="HD/PDEase_dom"/>
</dbReference>
<comment type="similarity">
    <text evidence="6">Belongs to the HDDC2 family.</text>
</comment>
<feature type="domain" description="HD/PDEase" evidence="14">
    <location>
        <begin position="34"/>
        <end position="150"/>
    </location>
</feature>
<dbReference type="EMBL" id="VTPC01090572">
    <property type="protein sequence ID" value="KAF2882981.1"/>
    <property type="molecule type" value="Genomic_DNA"/>
</dbReference>
<comment type="subunit">
    <text evidence="7">Homodimer.</text>
</comment>
<evidence type="ECO:0000256" key="6">
    <source>
        <dbReference type="ARBA" id="ARBA00009999"/>
    </source>
</evidence>
<evidence type="ECO:0000256" key="3">
    <source>
        <dbReference type="ARBA" id="ARBA00001941"/>
    </source>
</evidence>
<comment type="cofactor">
    <cofactor evidence="4">
        <name>Mg(2+)</name>
        <dbReference type="ChEBI" id="CHEBI:18420"/>
    </cofactor>
</comment>
<evidence type="ECO:0000256" key="4">
    <source>
        <dbReference type="ARBA" id="ARBA00001946"/>
    </source>
</evidence>
<dbReference type="GO" id="GO:0005737">
    <property type="term" value="C:cytoplasm"/>
    <property type="evidence" value="ECO:0007669"/>
    <property type="project" value="TreeGrafter"/>
</dbReference>
<comment type="function">
    <text evidence="5">Catalyzes the dephosphorylation of the nucleoside 5'-monophosphates deoxyadenosine monophosphate (dAMP), deoxycytidine monophosphate (dCMP), deoxyguanosine monophosphate (dGMP) and deoxythymidine monophosphate (dTMP).</text>
</comment>
<dbReference type="GO" id="GO:0009159">
    <property type="term" value="P:deoxyribonucleoside monophosphate catabolic process"/>
    <property type="evidence" value="ECO:0007669"/>
    <property type="project" value="UniProtKB-ARBA"/>
</dbReference>
<evidence type="ECO:0000313" key="15">
    <source>
        <dbReference type="EMBL" id="KAF2882981.1"/>
    </source>
</evidence>
<keyword evidence="16" id="KW-1185">Reference proteome</keyword>
<evidence type="ECO:0000256" key="2">
    <source>
        <dbReference type="ARBA" id="ARBA00001936"/>
    </source>
</evidence>
<dbReference type="InterPro" id="IPR006674">
    <property type="entry name" value="HD_domain"/>
</dbReference>
<dbReference type="Pfam" id="PF13023">
    <property type="entry name" value="HD_3"/>
    <property type="match status" value="1"/>
</dbReference>
<evidence type="ECO:0000256" key="10">
    <source>
        <dbReference type="ARBA" id="ARBA00022723"/>
    </source>
</evidence>
<keyword evidence="11" id="KW-0378">Hydrolase</keyword>
<comment type="cofactor">
    <cofactor evidence="2">
        <name>Mn(2+)</name>
        <dbReference type="ChEBI" id="CHEBI:29035"/>
    </cofactor>
</comment>
<accession>A0A8K0CCH0</accession>
<dbReference type="InterPro" id="IPR039356">
    <property type="entry name" value="YfbR/HDDC2"/>
</dbReference>
<evidence type="ECO:0000256" key="11">
    <source>
        <dbReference type="ARBA" id="ARBA00022801"/>
    </source>
</evidence>